<dbReference type="GO" id="GO:0006281">
    <property type="term" value="P:DNA repair"/>
    <property type="evidence" value="ECO:0007669"/>
    <property type="project" value="UniProtKB-KW"/>
</dbReference>
<gene>
    <name evidence="9" type="ORF">EGH25_00840</name>
</gene>
<dbReference type="GO" id="GO:0051539">
    <property type="term" value="F:4 iron, 4 sulfur cluster binding"/>
    <property type="evidence" value="ECO:0007669"/>
    <property type="project" value="UniProtKB-KW"/>
</dbReference>
<name>A0A9Q4C1T8_9EURY</name>
<dbReference type="Pfam" id="PF03167">
    <property type="entry name" value="UDG"/>
    <property type="match status" value="1"/>
</dbReference>
<evidence type="ECO:0000256" key="1">
    <source>
        <dbReference type="ARBA" id="ARBA00022485"/>
    </source>
</evidence>
<evidence type="ECO:0000313" key="10">
    <source>
        <dbReference type="Proteomes" id="UP001149411"/>
    </source>
</evidence>
<dbReference type="PANTHER" id="PTHR33693">
    <property type="entry name" value="TYPE-5 URACIL-DNA GLYCOSYLASE"/>
    <property type="match status" value="1"/>
</dbReference>
<evidence type="ECO:0000259" key="8">
    <source>
        <dbReference type="Pfam" id="PF03167"/>
    </source>
</evidence>
<accession>A0A9Q4C1T8</accession>
<evidence type="ECO:0000256" key="5">
    <source>
        <dbReference type="ARBA" id="ARBA00023004"/>
    </source>
</evidence>
<dbReference type="PANTHER" id="PTHR33693:SF1">
    <property type="entry name" value="TYPE-4 URACIL-DNA GLYCOSYLASE"/>
    <property type="match status" value="1"/>
</dbReference>
<organism evidence="9 10">
    <name type="scientific">Halorutilus salinus</name>
    <dbReference type="NCBI Taxonomy" id="2487751"/>
    <lineage>
        <taxon>Archaea</taxon>
        <taxon>Methanobacteriati</taxon>
        <taxon>Methanobacteriota</taxon>
        <taxon>Stenosarchaea group</taxon>
        <taxon>Halobacteria</taxon>
        <taxon>Halorutilales</taxon>
        <taxon>Halorutilaceae</taxon>
        <taxon>Halorutilus</taxon>
    </lineage>
</organism>
<evidence type="ECO:0000256" key="6">
    <source>
        <dbReference type="ARBA" id="ARBA00023014"/>
    </source>
</evidence>
<evidence type="ECO:0000256" key="7">
    <source>
        <dbReference type="ARBA" id="ARBA00023204"/>
    </source>
</evidence>
<protein>
    <submittedName>
        <fullName evidence="9">Uracil-DNA glycosylase</fullName>
    </submittedName>
</protein>
<keyword evidence="2" id="KW-0479">Metal-binding</keyword>
<evidence type="ECO:0000313" key="9">
    <source>
        <dbReference type="EMBL" id="MCX2817908.1"/>
    </source>
</evidence>
<dbReference type="InterPro" id="IPR036895">
    <property type="entry name" value="Uracil-DNA_glycosylase-like_sf"/>
</dbReference>
<dbReference type="InterPro" id="IPR051536">
    <property type="entry name" value="UDG_Type-4/5"/>
</dbReference>
<evidence type="ECO:0000256" key="4">
    <source>
        <dbReference type="ARBA" id="ARBA00022801"/>
    </source>
</evidence>
<dbReference type="Proteomes" id="UP001149411">
    <property type="component" value="Unassembled WGS sequence"/>
</dbReference>
<keyword evidence="3" id="KW-0227">DNA damage</keyword>
<dbReference type="EMBL" id="RKLV01000001">
    <property type="protein sequence ID" value="MCX2817908.1"/>
    <property type="molecule type" value="Genomic_DNA"/>
</dbReference>
<evidence type="ECO:0000256" key="2">
    <source>
        <dbReference type="ARBA" id="ARBA00022723"/>
    </source>
</evidence>
<keyword evidence="6" id="KW-0411">Iron-sulfur</keyword>
<comment type="caution">
    <text evidence="9">The sequence shown here is derived from an EMBL/GenBank/DDBJ whole genome shotgun (WGS) entry which is preliminary data.</text>
</comment>
<keyword evidence="1" id="KW-0004">4Fe-4S</keyword>
<dbReference type="RefSeq" id="WP_266085442.1">
    <property type="nucleotide sequence ID" value="NZ_RKLV01000001.1"/>
</dbReference>
<dbReference type="AlphaFoldDB" id="A0A9Q4C1T8"/>
<dbReference type="GO" id="GO:0046872">
    <property type="term" value="F:metal ion binding"/>
    <property type="evidence" value="ECO:0007669"/>
    <property type="project" value="UniProtKB-KW"/>
</dbReference>
<keyword evidence="5" id="KW-0408">Iron</keyword>
<reference evidence="9" key="1">
    <citation type="submission" date="2022-09" db="EMBL/GenBank/DDBJ databases">
        <title>Haloadaptaus new haloarchaeum isolated from saline soil.</title>
        <authorList>
            <person name="Duran-Viseras A."/>
            <person name="Sanchez-Porro C."/>
            <person name="Ventosa A."/>
        </authorList>
    </citation>
    <scope>NUCLEOTIDE SEQUENCE</scope>
    <source>
        <strain evidence="9">F3-133</strain>
    </source>
</reference>
<keyword evidence="7" id="KW-0234">DNA repair</keyword>
<dbReference type="GO" id="GO:0097506">
    <property type="term" value="F:deaminated base DNA N-glycosylase activity"/>
    <property type="evidence" value="ECO:0007669"/>
    <property type="project" value="UniProtKB-ARBA"/>
</dbReference>
<proteinExistence type="predicted"/>
<evidence type="ECO:0000256" key="3">
    <source>
        <dbReference type="ARBA" id="ARBA00022763"/>
    </source>
</evidence>
<dbReference type="Gene3D" id="3.40.470.10">
    <property type="entry name" value="Uracil-DNA glycosylase-like domain"/>
    <property type="match status" value="1"/>
</dbReference>
<dbReference type="SUPFAM" id="SSF52141">
    <property type="entry name" value="Uracil-DNA glycosylase-like"/>
    <property type="match status" value="1"/>
</dbReference>
<dbReference type="InterPro" id="IPR005122">
    <property type="entry name" value="Uracil-DNA_glycosylase-like"/>
</dbReference>
<sequence length="194" mass="21397">MENVTDRVSNPFGMRPPSHPAVHGYGDANADFQFIGESPRAHGGTETGVPFSSDGASRVHELLGDLGFVESRDPLRLRNAFLSYVRLTDTDPIDDAVRYFDAELRGINAHVLVPLGDFAVRHVIGTYTARGPKLRGTPLEDLHATEVHGMGFLVIPALDPRDWDKEAYEALRDELRSVLDSDYRQTKGVATRIG</sequence>
<keyword evidence="4" id="KW-0378">Hydrolase</keyword>
<keyword evidence="10" id="KW-1185">Reference proteome</keyword>
<feature type="domain" description="Uracil-DNA glycosylase-like" evidence="8">
    <location>
        <begin position="23"/>
        <end position="136"/>
    </location>
</feature>